<proteinExistence type="predicted"/>
<dbReference type="InterPro" id="IPR027417">
    <property type="entry name" value="P-loop_NTPase"/>
</dbReference>
<accession>A0AAJ2PJV6</accession>
<dbReference type="Proteomes" id="UP001273589">
    <property type="component" value="Unassembled WGS sequence"/>
</dbReference>
<reference evidence="2" key="1">
    <citation type="journal article" date="2023" name="Microb. Genom.">
        <title>Mesoterricola silvestris gen. nov., sp. nov., Mesoterricola sediminis sp. nov., Geothrix oryzae sp. nov., Geothrix edaphica sp. nov., Geothrix rubra sp. nov., and Geothrix limicola sp. nov., six novel members of Acidobacteriota isolated from soils.</title>
        <authorList>
            <person name="Weisberg A.J."/>
            <person name="Pearce E."/>
            <person name="Kramer C.G."/>
            <person name="Chang J.H."/>
            <person name="Clarke C.R."/>
        </authorList>
    </citation>
    <scope>NUCLEOTIDE SEQUENCE</scope>
    <source>
        <strain evidence="2">ND06-05F</strain>
    </source>
</reference>
<dbReference type="EMBL" id="JARAWN010000008">
    <property type="protein sequence ID" value="MDX3128704.1"/>
    <property type="molecule type" value="Genomic_DNA"/>
</dbReference>
<name>A0AAJ2PJV6_9ACTN</name>
<evidence type="ECO:0000259" key="1">
    <source>
        <dbReference type="PROSITE" id="PS50837"/>
    </source>
</evidence>
<comment type="caution">
    <text evidence="2">The sequence shown here is derived from an EMBL/GenBank/DDBJ whole genome shotgun (WGS) entry which is preliminary data.</text>
</comment>
<dbReference type="Gene3D" id="3.40.50.300">
    <property type="entry name" value="P-loop containing nucleotide triphosphate hydrolases"/>
    <property type="match status" value="1"/>
</dbReference>
<protein>
    <recommendedName>
        <fullName evidence="1">NACHT domain-containing protein</fullName>
    </recommendedName>
</protein>
<dbReference type="InterPro" id="IPR007111">
    <property type="entry name" value="NACHT_NTPase"/>
</dbReference>
<gene>
    <name evidence="2" type="ORF">PV367_02560</name>
</gene>
<dbReference type="InterPro" id="IPR009003">
    <property type="entry name" value="Peptidase_S1_PA"/>
</dbReference>
<sequence length="1516" mass="164296">MTRQVALTAGHVIRESADAVLEFRLPTGHRIPVIDTESDRELDIAVLHLAEEVAVTPVTTAVVGDPWRVAGAALDNDPELDGTVTGTTHTITNARGHLVQVVQLLVHQEMRNYEGYSGSAVVLPSSSGVAAILVEQVESRLRAQAGRRREASNVLYAVPVHAALRRFRLSGTVPARERLPSKTPIANLMASTLGGPADPMPFGGRAVELAQLDSWLHGEPPDGRLLITAAAGRGKSSLLIHWVDALSHASKQTDELSIVFVPINIAFEIATQDVVYRALVSRVAKAYHSPVVVSGRGADELREELADLLHRPPPSGRLLVVIDGLDEAVGWDPGPHFFPQRLADGIRVVMSARHTADRPTAQDWRDRIGWPRARVLELPKLTLDGVEDVLARQPGLYDALPDPKMLASELHRLSDGEPVVLSLYVTEMAELLQKEGRVPDPASLRSVGRGLTAYFQRWWADQQVQWRSGVGPVSADVSALLDTLALAYGPMSRADAASVLRRLSPASERKLPIGDRLDGALLALRRFLTRGEGDRSLALAHPRYAAERQNRLLEDGDFARVEGAYLSWAQNTFRDLRKGRSAARDISPYLVKHLGQHIDRAGTVPPGLLTSLGSTEWRLAWDETAEDVHGHLPDVRRAGRGLTVPAQRPIGRNRPPFPVGAAIGVAVSAADTGAQAICLSAPLVTELARWGVWSEGRAIGYVRSRQDHEERAEAVGLLIPVLRGTERGEVDALLDSVRPAAGLEFAEALAAYTSYLARTSSPAEAVSVAEHQVVPDLPHQSAGARRTYEEACALIALVPRLDDGLALRAVRGLLERLRGVPGVRGTLLRRLTDTVPADQALRLTTGLGYRDPGQAVFAWLQGDSAPGIRDSTDAWFPSTVSVACPWLPEPVRGERLSDVVDQLVEFPDRMWAEFIGDVVGYLTPGLSRRLMSMAASLDTKSRCMVYAVLSRSALGSVERRQIKNFLLADGDEALTEGGSDTTRTLTDMSRGGFGALALDVISRAEPHSGLWGALTAVAPTLQEELIPDALRVASAEVHAGSHNGLRAVLARWAGFGPDEARQAVAATYRTQLPKNEDRVLALSLAARPPSTRWDGALAEVDDGELRFAALTGMYHRFPLVGADVALDAAELVPSWLRNPARHIAQRALADRAGPGVVSRLIARHPYLDGWSTPDTPRAFHSYLSALRTTATAQDLVTCAERSGHPFAMACALSVAGPDLAPDQVSAVLVAAGQVARKGRPVRRAGNEASWLAANLVTALLPQVPAARAEELWEEIEIWLRLETAEVPRYHTWAAQLFHHVPDRFRDRAWNLLLLPEFAQGKSVFPFGARTDDVPVGWATDVEALIDAFDREHLDILSETTERKVGSSGERQRLRGAIAVRSARLGDLPGAMRALERCASDEICAAAARTIALELPTDHLGKWVPFVLDRFWRPAASSLKAAVLASTSHAQTSVPLPLATDVIGHWLAEGQWRHRRDLAAEMVGLATMLLRLGTNGDTILSAVRGDTSLRTLRGLLP</sequence>
<feature type="domain" description="NACHT" evidence="1">
    <location>
        <begin position="223"/>
        <end position="328"/>
    </location>
</feature>
<organism evidence="2 3">
    <name type="scientific">Streptomyces europaeiscabiei</name>
    <dbReference type="NCBI Taxonomy" id="146819"/>
    <lineage>
        <taxon>Bacteria</taxon>
        <taxon>Bacillati</taxon>
        <taxon>Actinomycetota</taxon>
        <taxon>Actinomycetes</taxon>
        <taxon>Kitasatosporales</taxon>
        <taxon>Streptomycetaceae</taxon>
        <taxon>Streptomyces</taxon>
    </lineage>
</organism>
<dbReference type="RefSeq" id="WP_319688998.1">
    <property type="nucleotide sequence ID" value="NZ_JARAWN010000008.1"/>
</dbReference>
<evidence type="ECO:0000313" key="3">
    <source>
        <dbReference type="Proteomes" id="UP001273589"/>
    </source>
</evidence>
<evidence type="ECO:0000313" key="2">
    <source>
        <dbReference type="EMBL" id="MDX3128704.1"/>
    </source>
</evidence>
<dbReference type="PROSITE" id="PS50837">
    <property type="entry name" value="NACHT"/>
    <property type="match status" value="1"/>
</dbReference>
<dbReference type="SUPFAM" id="SSF50494">
    <property type="entry name" value="Trypsin-like serine proteases"/>
    <property type="match status" value="1"/>
</dbReference>
<dbReference type="SUPFAM" id="SSF52540">
    <property type="entry name" value="P-loop containing nucleoside triphosphate hydrolases"/>
    <property type="match status" value="1"/>
</dbReference>